<keyword evidence="3" id="KW-1185">Reference proteome</keyword>
<dbReference type="Proteomes" id="UP000000582">
    <property type="component" value="Chromosome"/>
</dbReference>
<accession>Q8NPT3</accession>
<dbReference type="eggNOG" id="ENOG5030M34">
    <property type="taxonomic scope" value="Bacteria"/>
</dbReference>
<accession>Q6M4P8</accession>
<evidence type="ECO:0000313" key="2">
    <source>
        <dbReference type="EMBL" id="BAB99121.1"/>
    </source>
</evidence>
<reference evidence="3" key="1">
    <citation type="journal article" date="2003" name="Appl. Microbiol. Biotechnol.">
        <title>The Corynebacterium glutamicum genome: features and impacts on biotechnological processes.</title>
        <authorList>
            <person name="Ikeda M."/>
            <person name="Nakagawa S."/>
        </authorList>
    </citation>
    <scope>NUCLEOTIDE SEQUENCE [LARGE SCALE GENOMIC DNA]</scope>
    <source>
        <strain evidence="3">ATCC 13032 / DSM 20300 / BCRC 11384 / JCM 1318 / LMG 3730 / NCIMB 10025</strain>
    </source>
</reference>
<dbReference type="OrthoDB" id="3435058at2"/>
<evidence type="ECO:0000256" key="1">
    <source>
        <dbReference type="SAM" id="Coils"/>
    </source>
</evidence>
<name>Q8NPT3_CORGL</name>
<dbReference type="BioCyc" id="CORYNE:G18NG-11320-MONOMER"/>
<dbReference type="HOGENOM" id="CLU_482112_0_0_11"/>
<dbReference type="KEGG" id="cgb:cg1946"/>
<evidence type="ECO:0000313" key="3">
    <source>
        <dbReference type="Proteomes" id="UP000000582"/>
    </source>
</evidence>
<dbReference type="KEGG" id="cgl:Cgl1728"/>
<feature type="coiled-coil region" evidence="1">
    <location>
        <begin position="140"/>
        <end position="167"/>
    </location>
</feature>
<sequence>MRCYLPTFPVVCHKIRSMTVFHDFEIVVTPNPDAPEALQKIGEQYWIISEINPDLKTVQWAQNVSDIDHQPWSSSAYLAAAAAVDATVPTAHCSACDSILTLTSRAAVSEVLRERPIKCKKCTPKIDEHIKKILDPAAQARQKERAARKREEDCKRAQQRLADQKAREARQLLDIERQQVIADRYGPLVNMHSDAVLAGASIRAKIGALATIYGAQNLENVIHSVSFTDRRISPDGQLSKELFREAWSANLLIPDPSSDVEAFAWSEKNSTELAGGIFVEKMLFTVPDTGRSNNRVQSFSEELRNHISLKDMYSTQREELLDLAYELMVGEAVRFANFRLYDQNLPPLTEANIDKLRAHLREAAASASLGVLYLMVWRSVKDAAAAHTKHTRMSKENATTHSVTKVSIFVDQLLSGTFPCSKPFHESSQVPLSEATKIVFNLIMESPPMETEPSVLRNSLQEHSDWELLQQCDEKIPDREFLMEWLYQEQTWTAEQFFDALAMVSSSEFRICAPGCAHQVSADIATQVLEFHDRVSFHDDRKSAMLAAEATIIGNKIGSQARAGDFVLGEVITKLQNIPGEV</sequence>
<organism evidence="2 3">
    <name type="scientific">Corynebacterium glutamicum (strain ATCC 13032 / DSM 20300 / JCM 1318 / BCRC 11384 / CCUG 27702 / LMG 3730 / NBRC 12168 / NCIMB 10025 / NRRL B-2784 / 534)</name>
    <dbReference type="NCBI Taxonomy" id="196627"/>
    <lineage>
        <taxon>Bacteria</taxon>
        <taxon>Bacillati</taxon>
        <taxon>Actinomycetota</taxon>
        <taxon>Actinomycetes</taxon>
        <taxon>Mycobacteriales</taxon>
        <taxon>Corynebacteriaceae</taxon>
        <taxon>Corynebacterium</taxon>
    </lineage>
</organism>
<dbReference type="AlphaFoldDB" id="Q8NPT3"/>
<dbReference type="EMBL" id="BA000036">
    <property type="protein sequence ID" value="BAB99121.1"/>
    <property type="molecule type" value="Genomic_DNA"/>
</dbReference>
<proteinExistence type="predicted"/>
<keyword evidence="1" id="KW-0175">Coiled coil</keyword>
<protein>
    <submittedName>
        <fullName evidence="2">Uncharacterized protein</fullName>
    </submittedName>
</protein>
<gene>
    <name evidence="2" type="ordered locus">Cgl1728</name>
</gene>
<dbReference type="STRING" id="196627.cg1946"/>
<dbReference type="PATRIC" id="fig|196627.13.peg.1683"/>